<protein>
    <recommendedName>
        <fullName evidence="3">UBX domain-containing protein</fullName>
    </recommendedName>
</protein>
<gene>
    <name evidence="4" type="ORF">CEPIT_LOCUS1814</name>
</gene>
<dbReference type="PROSITE" id="PS50033">
    <property type="entry name" value="UBX"/>
    <property type="match status" value="1"/>
</dbReference>
<dbReference type="SUPFAM" id="SSF52833">
    <property type="entry name" value="Thioredoxin-like"/>
    <property type="match status" value="1"/>
</dbReference>
<organism evidence="4 5">
    <name type="scientific">Cuscuta epithymum</name>
    <dbReference type="NCBI Taxonomy" id="186058"/>
    <lineage>
        <taxon>Eukaryota</taxon>
        <taxon>Viridiplantae</taxon>
        <taxon>Streptophyta</taxon>
        <taxon>Embryophyta</taxon>
        <taxon>Tracheophyta</taxon>
        <taxon>Spermatophyta</taxon>
        <taxon>Magnoliopsida</taxon>
        <taxon>eudicotyledons</taxon>
        <taxon>Gunneridae</taxon>
        <taxon>Pentapetalae</taxon>
        <taxon>asterids</taxon>
        <taxon>lamiids</taxon>
        <taxon>Solanales</taxon>
        <taxon>Convolvulaceae</taxon>
        <taxon>Cuscuteae</taxon>
        <taxon>Cuscuta</taxon>
        <taxon>Cuscuta subgen. Cuscuta</taxon>
    </lineage>
</organism>
<evidence type="ECO:0000313" key="4">
    <source>
        <dbReference type="EMBL" id="CAH9062283.1"/>
    </source>
</evidence>
<feature type="compositionally biased region" description="Polar residues" evidence="2">
    <location>
        <begin position="481"/>
        <end position="490"/>
    </location>
</feature>
<accession>A0AAV0C1E2</accession>
<feature type="compositionally biased region" description="Polar residues" evidence="2">
    <location>
        <begin position="464"/>
        <end position="474"/>
    </location>
</feature>
<evidence type="ECO:0000256" key="2">
    <source>
        <dbReference type="SAM" id="MobiDB-lite"/>
    </source>
</evidence>
<dbReference type="Gene3D" id="3.10.20.90">
    <property type="entry name" value="Phosphatidylinositol 3-kinase Catalytic Subunit, Chain A, domain 1"/>
    <property type="match status" value="1"/>
</dbReference>
<dbReference type="Proteomes" id="UP001152523">
    <property type="component" value="Unassembled WGS sequence"/>
</dbReference>
<dbReference type="AlphaFoldDB" id="A0AAV0C1E2"/>
<dbReference type="Pfam" id="PF23187">
    <property type="entry name" value="UBX7_N"/>
    <property type="match status" value="1"/>
</dbReference>
<keyword evidence="5" id="KW-1185">Reference proteome</keyword>
<feature type="domain" description="UBX" evidence="3">
    <location>
        <begin position="305"/>
        <end position="364"/>
    </location>
</feature>
<feature type="compositionally biased region" description="Polar residues" evidence="2">
    <location>
        <begin position="528"/>
        <end position="541"/>
    </location>
</feature>
<name>A0AAV0C1E2_9ASTE</name>
<dbReference type="InterPro" id="IPR036249">
    <property type="entry name" value="Thioredoxin-like_sf"/>
</dbReference>
<sequence length="541" mass="58344">MERSLSSLAFKGSVAEAISDAKQQKKLFVVYISGDNSGSRHLETSTWLDSQVAESLSKYCILLHIAEGSSHAINFAALYPQKAVPCITAVGFNGKLLWQHEGFVAADVLAFSLQKAWETMIAALGPKAELPPEISSSVSSEQRSSLRENIELPLLSEAESVSHTVRPTMDSQTTVKEAEASLEARPSNDSQVAVKEAEASVEARPTMYSKTKVMEINSVPVDTLSPGLASGGQYGSGGSNNSAVPVAKVEKSPDVGGDATGNSKERSLLLTNKSNLSAQHLVLDNEVFKDSSSKATEAEKTNVSEPSMDVHLNIKLPDCSSLQVKLLATDTLRAVKGHIDREQDIGFSYDLAVPYPRKVFGDQDRTFPGACRYLFKYLTLHMEKGSRVPKLLFPEFRCCTNALIVVLRHKGKSPLQDQNALPDKTGATSGNTEGYFSFVRRLFSYLNPFSFLGGGASSADDAHISQSGMSQNGNDRPYGVSPSNELTPGTSSSSTRSRNRSASHFGSNIHTLKHDDDDSPFGDGNAFWNGNSTQFGGSENK</sequence>
<feature type="compositionally biased region" description="Low complexity" evidence="2">
    <location>
        <begin position="491"/>
        <end position="503"/>
    </location>
</feature>
<dbReference type="PANTHER" id="PTHR47770">
    <property type="entry name" value="PLANT UBX DOMAIN-CONTAINING PROTEIN 11"/>
    <property type="match status" value="1"/>
</dbReference>
<reference evidence="4" key="1">
    <citation type="submission" date="2022-07" db="EMBL/GenBank/DDBJ databases">
        <authorList>
            <person name="Macas J."/>
            <person name="Novak P."/>
            <person name="Neumann P."/>
        </authorList>
    </citation>
    <scope>NUCLEOTIDE SEQUENCE</scope>
</reference>
<comment type="caution">
    <text evidence="4">The sequence shown here is derived from an EMBL/GenBank/DDBJ whole genome shotgun (WGS) entry which is preliminary data.</text>
</comment>
<dbReference type="Pfam" id="PF00789">
    <property type="entry name" value="UBX"/>
    <property type="match status" value="1"/>
</dbReference>
<dbReference type="Gene3D" id="3.40.30.10">
    <property type="entry name" value="Glutaredoxin"/>
    <property type="match status" value="1"/>
</dbReference>
<dbReference type="CDD" id="cd01767">
    <property type="entry name" value="UBX"/>
    <property type="match status" value="1"/>
</dbReference>
<feature type="region of interest" description="Disordered" evidence="2">
    <location>
        <begin position="157"/>
        <end position="198"/>
    </location>
</feature>
<dbReference type="SUPFAM" id="SSF54236">
    <property type="entry name" value="Ubiquitin-like"/>
    <property type="match status" value="1"/>
</dbReference>
<evidence type="ECO:0000256" key="1">
    <source>
        <dbReference type="ARBA" id="ARBA00022786"/>
    </source>
</evidence>
<feature type="region of interest" description="Disordered" evidence="2">
    <location>
        <begin position="461"/>
        <end position="541"/>
    </location>
</feature>
<keyword evidence="1" id="KW-0833">Ubl conjugation pathway</keyword>
<evidence type="ECO:0000259" key="3">
    <source>
        <dbReference type="PROSITE" id="PS50033"/>
    </source>
</evidence>
<dbReference type="PANTHER" id="PTHR47770:SF1">
    <property type="entry name" value="PLANT UBX DOMAIN-CONTAINING PROTEIN 11"/>
    <property type="match status" value="1"/>
</dbReference>
<feature type="compositionally biased region" description="Polar residues" evidence="2">
    <location>
        <begin position="159"/>
        <end position="175"/>
    </location>
</feature>
<proteinExistence type="predicted"/>
<dbReference type="InterPro" id="IPR001012">
    <property type="entry name" value="UBX_dom"/>
</dbReference>
<evidence type="ECO:0000313" key="5">
    <source>
        <dbReference type="Proteomes" id="UP001152523"/>
    </source>
</evidence>
<dbReference type="InterPro" id="IPR029071">
    <property type="entry name" value="Ubiquitin-like_domsf"/>
</dbReference>
<dbReference type="EMBL" id="CAMAPF010000010">
    <property type="protein sequence ID" value="CAH9062283.1"/>
    <property type="molecule type" value="Genomic_DNA"/>
</dbReference>